<reference evidence="2 3" key="1">
    <citation type="journal article" date="2018" name="J. Microbiol.">
        <title>Aestuariibaculum marinum sp. nov., a marine bacterium isolated from seawater in South Korea.</title>
        <authorList>
            <person name="Choi J."/>
            <person name="Lee D."/>
            <person name="Jang J.H."/>
            <person name="Cha S."/>
            <person name="Seo T."/>
        </authorList>
    </citation>
    <scope>NUCLEOTIDE SEQUENCE [LARGE SCALE GENOMIC DNA]</scope>
    <source>
        <strain evidence="2 3">IP7</strain>
    </source>
</reference>
<protein>
    <submittedName>
        <fullName evidence="2">GDSL family lipase</fullName>
    </submittedName>
</protein>
<keyword evidence="3" id="KW-1185">Reference proteome</keyword>
<dbReference type="InterPro" id="IPR051532">
    <property type="entry name" value="Ester_Hydrolysis_Enzymes"/>
</dbReference>
<gene>
    <name evidence="2" type="ORF">ICJ85_10660</name>
</gene>
<accession>A0A8J6Q3S1</accession>
<dbReference type="RefSeq" id="WP_188223775.1">
    <property type="nucleotide sequence ID" value="NZ_JACVXD010000005.1"/>
</dbReference>
<sequence>MNKQILTPLLSIVFIFQTLAQSSVISKLYPSKEITSKYHNNWTQKHYKARITHFKNTPLKFGDIVFIGNSITEQGRDWNEKFNTLNISNRGIAGDVTDGVLKRLDEITYFKPKAVFILIGINDLSSLHYEDTDKRFKYIKLVTSSKYIAKNILRIAKKINRKSPQTLIYVRTILPTRRDYLKTDIIATNKYITEYEKKGYYKVIDLFSEFTDPNGDLIKELTKDGVHLNEKGYAKWSSFEHPLINSLK</sequence>
<dbReference type="GO" id="GO:0004622">
    <property type="term" value="F:phosphatidylcholine lysophospholipase activity"/>
    <property type="evidence" value="ECO:0007669"/>
    <property type="project" value="TreeGrafter"/>
</dbReference>
<dbReference type="PANTHER" id="PTHR30383">
    <property type="entry name" value="THIOESTERASE 1/PROTEASE 1/LYSOPHOSPHOLIPASE L1"/>
    <property type="match status" value="1"/>
</dbReference>
<dbReference type="Proteomes" id="UP000621516">
    <property type="component" value="Unassembled WGS sequence"/>
</dbReference>
<name>A0A8J6Q3S1_9FLAO</name>
<comment type="caution">
    <text evidence="2">The sequence shown here is derived from an EMBL/GenBank/DDBJ whole genome shotgun (WGS) entry which is preliminary data.</text>
</comment>
<evidence type="ECO:0000313" key="3">
    <source>
        <dbReference type="Proteomes" id="UP000621516"/>
    </source>
</evidence>
<dbReference type="Gene3D" id="3.40.50.1110">
    <property type="entry name" value="SGNH hydrolase"/>
    <property type="match status" value="1"/>
</dbReference>
<dbReference type="AlphaFoldDB" id="A0A8J6Q3S1"/>
<organism evidence="2 3">
    <name type="scientific">Aestuariibaculum marinum</name>
    <dbReference type="NCBI Taxonomy" id="2683592"/>
    <lineage>
        <taxon>Bacteria</taxon>
        <taxon>Pseudomonadati</taxon>
        <taxon>Bacteroidota</taxon>
        <taxon>Flavobacteriia</taxon>
        <taxon>Flavobacteriales</taxon>
        <taxon>Flavobacteriaceae</taxon>
    </lineage>
</organism>
<feature type="domain" description="SGNH hydrolase-type esterase" evidence="1">
    <location>
        <begin position="66"/>
        <end position="234"/>
    </location>
</feature>
<dbReference type="InterPro" id="IPR013830">
    <property type="entry name" value="SGNH_hydro"/>
</dbReference>
<proteinExistence type="predicted"/>
<dbReference type="InterPro" id="IPR036514">
    <property type="entry name" value="SGNH_hydro_sf"/>
</dbReference>
<evidence type="ECO:0000259" key="1">
    <source>
        <dbReference type="Pfam" id="PF13472"/>
    </source>
</evidence>
<dbReference type="SUPFAM" id="SSF52266">
    <property type="entry name" value="SGNH hydrolase"/>
    <property type="match status" value="1"/>
</dbReference>
<dbReference type="PANTHER" id="PTHR30383:SF5">
    <property type="entry name" value="SGNH HYDROLASE-TYPE ESTERASE DOMAIN-CONTAINING PROTEIN"/>
    <property type="match status" value="1"/>
</dbReference>
<evidence type="ECO:0000313" key="2">
    <source>
        <dbReference type="EMBL" id="MBD0824477.1"/>
    </source>
</evidence>
<dbReference type="EMBL" id="JACVXD010000005">
    <property type="protein sequence ID" value="MBD0824477.1"/>
    <property type="molecule type" value="Genomic_DNA"/>
</dbReference>
<dbReference type="Pfam" id="PF13472">
    <property type="entry name" value="Lipase_GDSL_2"/>
    <property type="match status" value="1"/>
</dbReference>